<evidence type="ECO:0000256" key="1">
    <source>
        <dbReference type="ARBA" id="ARBA00022801"/>
    </source>
</evidence>
<dbReference type="Pfam" id="PF20434">
    <property type="entry name" value="BD-FAE"/>
    <property type="match status" value="1"/>
</dbReference>
<feature type="chain" id="PRO_5001939094" evidence="2">
    <location>
        <begin position="27"/>
        <end position="422"/>
    </location>
</feature>
<reference evidence="4 5" key="1">
    <citation type="submission" date="2014-08" db="EMBL/GenBank/DDBJ databases">
        <authorList>
            <person name="Wibberg D."/>
        </authorList>
    </citation>
    <scope>NUCLEOTIDE SEQUENCE [LARGE SCALE GENOMIC DNA]</scope>
    <source>
        <strain evidence="5">ING2-E5B</strain>
    </source>
</reference>
<evidence type="ECO:0000313" key="4">
    <source>
        <dbReference type="EMBL" id="CEA16265.1"/>
    </source>
</evidence>
<dbReference type="PANTHER" id="PTHR48081">
    <property type="entry name" value="AB HYDROLASE SUPERFAMILY PROTEIN C4A8.06C"/>
    <property type="match status" value="1"/>
</dbReference>
<dbReference type="AlphaFoldDB" id="A0A098C049"/>
<dbReference type="InterPro" id="IPR050300">
    <property type="entry name" value="GDXG_lipolytic_enzyme"/>
</dbReference>
<gene>
    <name evidence="4" type="ORF">ING2E5B_1517</name>
</gene>
<protein>
    <submittedName>
        <fullName evidence="4">Hydrolase, alpha/beta domain protein</fullName>
    </submittedName>
</protein>
<dbReference type="KEGG" id="pbt:ING2E5B_1517"/>
<evidence type="ECO:0000259" key="3">
    <source>
        <dbReference type="Pfam" id="PF20434"/>
    </source>
</evidence>
<dbReference type="InterPro" id="IPR049492">
    <property type="entry name" value="BD-FAE-like_dom"/>
</dbReference>
<evidence type="ECO:0000313" key="5">
    <source>
        <dbReference type="Proteomes" id="UP000032417"/>
    </source>
</evidence>
<keyword evidence="2" id="KW-0732">Signal</keyword>
<dbReference type="HOGENOM" id="CLU_058009_0_0_10"/>
<keyword evidence="5" id="KW-1185">Reference proteome</keyword>
<sequence length="422" mass="45902">MNRLISSLVITAVVYVAALPVTNLNAQTSSSSSKVESVETFTVTSVPAENGSYTISPKIPDDGKVPAGTVLSVKAKPASGYGLDAVYYTVKGGMWGTMSHESYSPIMKIPVTRDMKVGATFIPHSLVDNVRVIQDVVYAQPGVKPLKYDVYSPKGAKNLPCIIIIHGGGWSSNNEDIMRGLARELVKDGRYIVFSIDYRWINKLDGETQPTHMHQLIEDVFGAIAHIQEHAAEYGGDPTRIAVTGDSAGGHLAAAAATLSSLIGDGGFGETNGVYQYMPTYLPKRKSLVQVKTDITNAVKAVAPSYGAFEAADFKPLVEQKDQGYWDAVSPTRHVPNAGERVLPHFMVRGTEDPIVDHDMVQRYVDVLKAAGQPVNYIQVEDAGHAFFDWKPDAATRATFARYGVPYGAQMQDFFNSIFYND</sequence>
<proteinExistence type="predicted"/>
<dbReference type="EMBL" id="LN515532">
    <property type="protein sequence ID" value="CEA16265.1"/>
    <property type="molecule type" value="Genomic_DNA"/>
</dbReference>
<dbReference type="Gene3D" id="3.40.50.1820">
    <property type="entry name" value="alpha/beta hydrolase"/>
    <property type="match status" value="1"/>
</dbReference>
<organism evidence="4 5">
    <name type="scientific">Fermentimonas caenicola</name>
    <dbReference type="NCBI Taxonomy" id="1562970"/>
    <lineage>
        <taxon>Bacteria</taxon>
        <taxon>Pseudomonadati</taxon>
        <taxon>Bacteroidota</taxon>
        <taxon>Bacteroidia</taxon>
        <taxon>Bacteroidales</taxon>
        <taxon>Dysgonomonadaceae</taxon>
        <taxon>Fermentimonas</taxon>
    </lineage>
</organism>
<feature type="domain" description="BD-FAE-like" evidence="3">
    <location>
        <begin position="149"/>
        <end position="359"/>
    </location>
</feature>
<feature type="signal peptide" evidence="2">
    <location>
        <begin position="1"/>
        <end position="26"/>
    </location>
</feature>
<keyword evidence="1 4" id="KW-0378">Hydrolase</keyword>
<dbReference type="SUPFAM" id="SSF53474">
    <property type="entry name" value="alpha/beta-Hydrolases"/>
    <property type="match status" value="1"/>
</dbReference>
<dbReference type="OrthoDB" id="9777975at2"/>
<dbReference type="PATRIC" id="fig|1562970.3.peg.1505"/>
<evidence type="ECO:0000256" key="2">
    <source>
        <dbReference type="SAM" id="SignalP"/>
    </source>
</evidence>
<dbReference type="InterPro" id="IPR029058">
    <property type="entry name" value="AB_hydrolase_fold"/>
</dbReference>
<accession>A0A098C049</accession>
<name>A0A098C049_9BACT</name>
<dbReference type="STRING" id="1562970.ING2E5B_1517"/>
<dbReference type="Proteomes" id="UP000032417">
    <property type="component" value="Chromosome 1"/>
</dbReference>
<dbReference type="GO" id="GO:0016787">
    <property type="term" value="F:hydrolase activity"/>
    <property type="evidence" value="ECO:0007669"/>
    <property type="project" value="UniProtKB-KW"/>
</dbReference>